<dbReference type="EMBL" id="AP019309">
    <property type="protein sequence ID" value="BBH27086.1"/>
    <property type="molecule type" value="Genomic_DNA"/>
</dbReference>
<organism evidence="2 3">
    <name type="scientific">Intestinibaculum porci</name>
    <dbReference type="NCBI Taxonomy" id="2487118"/>
    <lineage>
        <taxon>Bacteria</taxon>
        <taxon>Bacillati</taxon>
        <taxon>Bacillota</taxon>
        <taxon>Erysipelotrichia</taxon>
        <taxon>Erysipelotrichales</taxon>
        <taxon>Erysipelotrichaceae</taxon>
        <taxon>Intestinibaculum</taxon>
    </lineage>
</organism>
<dbReference type="KEGG" id="ebm:SG0102_20200"/>
<sequence>MEERKYTTPEMQYAFQETSGYSIVSAEYIQCEGKAKGNPLIEALPPLLNEEGRKATFNHGVILPENLDEMSLQQKLDSLECLLDFRTELPMDSKFEYHFHKAIRESYLKRETMHSSQSNIKVHTGDGVIEQNQKLIPTNMSEPVEGISITGIGGSGKSTSVNAVLDLYPQTIIHNMGTVDQFVQIPYLIVNIHPDYNIGSVYEAIGEAIDRALRNLTPYYENEVFKAKKLGDKERLIKNYINVFHVGALILDEIQMLSLKTTKRGYSISNFLVLANETSVALVAIGTREAFLRLFDDPHNARRFAHNINSEVYVENKRAFEFILRRLWNYRYFTNPVNPSAKIIDAMYEETHGIINMLMILWAYIQTQYMLKPTEITADFIKKCSNRSMDLLKLSIDCYDYKKESISMKKAVNQMIAAISERGHAGNDVGEIVDVARTQAYVEEKILELYPEVSKKAIFNSFTRALKLSGGKFTSDSAAVRETLKAISEMQKIHMATSQNNVHSLIEEINSEEVIFK</sequence>
<name>A0A3G9J959_9FIRM</name>
<dbReference type="Gene3D" id="3.40.50.300">
    <property type="entry name" value="P-loop containing nucleotide triphosphate hydrolases"/>
    <property type="match status" value="1"/>
</dbReference>
<dbReference type="OrthoDB" id="5593847at2"/>
<gene>
    <name evidence="2" type="ORF">SG0102_20200</name>
</gene>
<proteinExistence type="predicted"/>
<dbReference type="AlphaFoldDB" id="A0A3G9J959"/>
<evidence type="ECO:0000313" key="2">
    <source>
        <dbReference type="EMBL" id="BBH27086.1"/>
    </source>
</evidence>
<dbReference type="InParanoid" id="A0A3G9J959"/>
<dbReference type="InterPro" id="IPR049945">
    <property type="entry name" value="AAA_22"/>
</dbReference>
<dbReference type="SUPFAM" id="SSF52540">
    <property type="entry name" value="P-loop containing nucleoside triphosphate hydrolases"/>
    <property type="match status" value="1"/>
</dbReference>
<evidence type="ECO:0000313" key="3">
    <source>
        <dbReference type="Proteomes" id="UP000268059"/>
    </source>
</evidence>
<evidence type="ECO:0000259" key="1">
    <source>
        <dbReference type="Pfam" id="PF13401"/>
    </source>
</evidence>
<feature type="domain" description="ORC1/DEAH AAA+ ATPase" evidence="1">
    <location>
        <begin position="147"/>
        <end position="292"/>
    </location>
</feature>
<reference evidence="2 3" key="1">
    <citation type="submission" date="2018-11" db="EMBL/GenBank/DDBJ databases">
        <title>Novel Erysipelotrichaceae bacterium isolated from small intestine of a swine.</title>
        <authorList>
            <person name="Kim J.S."/>
            <person name="Choe H."/>
            <person name="Lee Y.R."/>
            <person name="Kim K.M."/>
            <person name="Park D.S."/>
        </authorList>
    </citation>
    <scope>NUCLEOTIDE SEQUENCE [LARGE SCALE GENOMIC DNA]</scope>
    <source>
        <strain evidence="2 3">SG0102</strain>
    </source>
</reference>
<keyword evidence="3" id="KW-1185">Reference proteome</keyword>
<dbReference type="RefSeq" id="WP_125119850.1">
    <property type="nucleotide sequence ID" value="NZ_AP019309.1"/>
</dbReference>
<dbReference type="Proteomes" id="UP000268059">
    <property type="component" value="Chromosome"/>
</dbReference>
<dbReference type="GO" id="GO:0016887">
    <property type="term" value="F:ATP hydrolysis activity"/>
    <property type="evidence" value="ECO:0007669"/>
    <property type="project" value="InterPro"/>
</dbReference>
<accession>A0A3G9J959</accession>
<dbReference type="Pfam" id="PF13401">
    <property type="entry name" value="AAA_22"/>
    <property type="match status" value="1"/>
</dbReference>
<protein>
    <recommendedName>
        <fullName evidence="1">ORC1/DEAH AAA+ ATPase domain-containing protein</fullName>
    </recommendedName>
</protein>
<dbReference type="InterPro" id="IPR027417">
    <property type="entry name" value="P-loop_NTPase"/>
</dbReference>